<dbReference type="SUPFAM" id="SSF54001">
    <property type="entry name" value="Cysteine proteinases"/>
    <property type="match status" value="1"/>
</dbReference>
<dbReference type="PANTHER" id="PTHR42736:SF1">
    <property type="entry name" value="PROTEIN-GLUTAMINE GAMMA-GLUTAMYLTRANSFERASE"/>
    <property type="match status" value="1"/>
</dbReference>
<feature type="transmembrane region" description="Helical" evidence="2">
    <location>
        <begin position="339"/>
        <end position="356"/>
    </location>
</feature>
<feature type="transmembrane region" description="Helical" evidence="2">
    <location>
        <begin position="198"/>
        <end position="219"/>
    </location>
</feature>
<feature type="compositionally biased region" description="Low complexity" evidence="1">
    <location>
        <begin position="173"/>
        <end position="184"/>
    </location>
</feature>
<keyword evidence="2" id="KW-0472">Membrane</keyword>
<dbReference type="Pfam" id="PF11992">
    <property type="entry name" value="TgpA_N"/>
    <property type="match status" value="1"/>
</dbReference>
<name>A0A1X9LQV8_9MICO</name>
<feature type="region of interest" description="Disordered" evidence="1">
    <location>
        <begin position="165"/>
        <end position="190"/>
    </location>
</feature>
<dbReference type="InterPro" id="IPR052901">
    <property type="entry name" value="Bact_TGase-like"/>
</dbReference>
<feature type="transmembrane region" description="Helical" evidence="2">
    <location>
        <begin position="362"/>
        <end position="379"/>
    </location>
</feature>
<keyword evidence="5" id="KW-1185">Reference proteome</keyword>
<dbReference type="InterPro" id="IPR002931">
    <property type="entry name" value="Transglutaminase-like"/>
</dbReference>
<feature type="transmembrane region" description="Helical" evidence="2">
    <location>
        <begin position="225"/>
        <end position="245"/>
    </location>
</feature>
<feature type="transmembrane region" description="Helical" evidence="2">
    <location>
        <begin position="257"/>
        <end position="280"/>
    </location>
</feature>
<dbReference type="KEGG" id="cphy:B5808_09995"/>
<feature type="transmembrane region" description="Helical" evidence="2">
    <location>
        <begin position="399"/>
        <end position="418"/>
    </location>
</feature>
<proteinExistence type="predicted"/>
<gene>
    <name evidence="4" type="ORF">B5808_09995</name>
</gene>
<reference evidence="4 5" key="1">
    <citation type="submission" date="2017-04" db="EMBL/GenBank/DDBJ databases">
        <authorList>
            <person name="Afonso C.L."/>
            <person name="Miller P.J."/>
            <person name="Scott M.A."/>
            <person name="Spackman E."/>
            <person name="Goraichik I."/>
            <person name="Dimitrov K.M."/>
            <person name="Suarez D.L."/>
            <person name="Swayne D.E."/>
        </authorList>
    </citation>
    <scope>NUCLEOTIDE SEQUENCE [LARGE SCALE GENOMIC DNA]</scope>
    <source>
        <strain evidence="5">XA(T)</strain>
    </source>
</reference>
<dbReference type="InterPro" id="IPR038765">
    <property type="entry name" value="Papain-like_cys_pep_sf"/>
</dbReference>
<dbReference type="SMART" id="SM00460">
    <property type="entry name" value="TGc"/>
    <property type="match status" value="1"/>
</dbReference>
<feature type="region of interest" description="Disordered" evidence="1">
    <location>
        <begin position="758"/>
        <end position="790"/>
    </location>
</feature>
<feature type="transmembrane region" description="Helical" evidence="2">
    <location>
        <begin position="800"/>
        <end position="820"/>
    </location>
</feature>
<feature type="domain" description="Transglutaminase-like" evidence="3">
    <location>
        <begin position="663"/>
        <end position="738"/>
    </location>
</feature>
<keyword evidence="2" id="KW-0812">Transmembrane</keyword>
<feature type="region of interest" description="Disordered" evidence="1">
    <location>
        <begin position="1"/>
        <end position="150"/>
    </location>
</feature>
<organism evidence="4 5">
    <name type="scientific">Cnuibacter physcomitrellae</name>
    <dbReference type="NCBI Taxonomy" id="1619308"/>
    <lineage>
        <taxon>Bacteria</taxon>
        <taxon>Bacillati</taxon>
        <taxon>Actinomycetota</taxon>
        <taxon>Actinomycetes</taxon>
        <taxon>Micrococcales</taxon>
        <taxon>Microbacteriaceae</taxon>
        <taxon>Cnuibacter</taxon>
    </lineage>
</organism>
<feature type="compositionally biased region" description="Basic residues" evidence="1">
    <location>
        <begin position="104"/>
        <end position="126"/>
    </location>
</feature>
<evidence type="ECO:0000259" key="3">
    <source>
        <dbReference type="SMART" id="SM00460"/>
    </source>
</evidence>
<dbReference type="Proteomes" id="UP000192775">
    <property type="component" value="Chromosome"/>
</dbReference>
<feature type="transmembrane region" description="Helical" evidence="2">
    <location>
        <begin position="313"/>
        <end position="332"/>
    </location>
</feature>
<dbReference type="PANTHER" id="PTHR42736">
    <property type="entry name" value="PROTEIN-GLUTAMINE GAMMA-GLUTAMYLTRANSFERASE"/>
    <property type="match status" value="1"/>
</dbReference>
<keyword evidence="2" id="KW-1133">Transmembrane helix</keyword>
<dbReference type="Pfam" id="PF01841">
    <property type="entry name" value="Transglut_core"/>
    <property type="match status" value="1"/>
</dbReference>
<dbReference type="Gene3D" id="3.10.620.30">
    <property type="match status" value="1"/>
</dbReference>
<evidence type="ECO:0000313" key="4">
    <source>
        <dbReference type="EMBL" id="ARJ05519.1"/>
    </source>
</evidence>
<dbReference type="AlphaFoldDB" id="A0A1X9LQV8"/>
<evidence type="ECO:0000256" key="1">
    <source>
        <dbReference type="SAM" id="MobiDB-lite"/>
    </source>
</evidence>
<dbReference type="EMBL" id="CP020715">
    <property type="protein sequence ID" value="ARJ05519.1"/>
    <property type="molecule type" value="Genomic_DNA"/>
</dbReference>
<dbReference type="InterPro" id="IPR021878">
    <property type="entry name" value="TgpA_N"/>
</dbReference>
<accession>A0A1X9LQV8</accession>
<evidence type="ECO:0000256" key="2">
    <source>
        <dbReference type="SAM" id="Phobius"/>
    </source>
</evidence>
<protein>
    <recommendedName>
        <fullName evidence="3">Transglutaminase-like domain-containing protein</fullName>
    </recommendedName>
</protein>
<sequence>MGRERRRLGRSAPRGGGLRRAPGGVRREVGRRDLRRRRRIAARRVRPRLRHACRSRRPRRVPRRSGGRLPDVARCPSRVRVRRGQARGGAGPSVARGDELASGRLRRTQRRRPRGRTGGRCRKRGRYVASPSGMDRGRRRSRRGGPLGLACARRGEGARMTALGTRPERPRARVAPARVDTPRAGRPRRWAERRREHAGAWLSTLFVAAGIGAALFGVSPLLQGIGWWFATMAMVVLVLGVAALLRAVGASELAAVVASAVVWAVVVVALYAASTLWLVIPTFATLSELSADLAAARESIAVQAVPAVADEPITQLLVMSIGLIAIVTDALATGLRKPALSGVGLLAVLAIAPFIREPAPQVGIYVLVGLAYLGMIWSGSRIGGPSVRRHDPRAGRNRMLAVVIASATALATVVLPTVTPGLTEGSLDKDQAGNLFPSVYSAGIDPTIQLGRDLRRSTPVLSLSYSTTGDSAEYLRMVTLGDFTEGTWHPEEGDDLVPYAEQQIGTPVGLAADVPTQSERTEVSIEALRTDWLPMPFPATQVEGLADDQWQLSAGLSTLTTSELDTRGLSYAVSSVDVQPTPEQFAAAGSSVPTDLDRYLQLPDVLPAIIGDTARSVTASATSNYDRAVALQEYFRSSQFTYSLSAPVSGNYDGDSADQIAAFLEAKSGYCVHYASAMAVMARVLGIPARIAIGYAPSQTATGSQDGVTTYDVYTDQLHSWPELFFEGIGWVPFEPTPGLDFTPPDYSLPDYATSGTGDSAAVASDPAEVPQTTQSARPQDDVGGTSAAASSGAETARGWLVAGLIVLAVAVVVLMPFTVRTLIRRRRVRALSESPHPATLAWMELEDSLDDERFSRSPTETVQSLAGRVLAERRVPAEQLQRLAAAVEREQFAAPGQVDAQARSLIASDLDAVLGALAEDATTSERALARFVPLSLWRRARTSAATGTEVAERSRQ</sequence>
<dbReference type="STRING" id="1619308.B5808_09995"/>
<feature type="compositionally biased region" description="Basic residues" evidence="1">
    <location>
        <begin position="33"/>
        <end position="66"/>
    </location>
</feature>
<evidence type="ECO:0000313" key="5">
    <source>
        <dbReference type="Proteomes" id="UP000192775"/>
    </source>
</evidence>